<evidence type="ECO:0000259" key="12">
    <source>
        <dbReference type="PROSITE" id="PS50842"/>
    </source>
</evidence>
<dbReference type="InterPro" id="IPR018221">
    <property type="entry name" value="Glyco_hydro_9_His_AS"/>
</dbReference>
<dbReference type="InterPro" id="IPR007112">
    <property type="entry name" value="Expansin/allergen_DPBB_dom"/>
</dbReference>
<dbReference type="InterPro" id="IPR036908">
    <property type="entry name" value="RlpA-like_sf"/>
</dbReference>
<reference evidence="13 14" key="1">
    <citation type="submission" date="2021-04" db="EMBL/GenBank/DDBJ databases">
        <authorList>
            <person name="Bliznina A."/>
        </authorList>
    </citation>
    <scope>NUCLEOTIDE SEQUENCE [LARGE SCALE GENOMIC DNA]</scope>
</reference>
<gene>
    <name evidence="13" type="ORF">OKIOD_LOCUS4520</name>
</gene>
<evidence type="ECO:0000313" key="13">
    <source>
        <dbReference type="EMBL" id="CAG5091308.1"/>
    </source>
</evidence>
<feature type="active site" evidence="9">
    <location>
        <position position="741"/>
    </location>
</feature>
<dbReference type="Gene3D" id="2.60.40.760">
    <property type="entry name" value="Expansin, cellulose-binding-like domain"/>
    <property type="match status" value="1"/>
</dbReference>
<evidence type="ECO:0000256" key="4">
    <source>
        <dbReference type="ARBA" id="ARBA00023001"/>
    </source>
</evidence>
<dbReference type="PROSITE" id="PS50842">
    <property type="entry name" value="EXPANSIN_EG45"/>
    <property type="match status" value="1"/>
</dbReference>
<dbReference type="InterPro" id="IPR008979">
    <property type="entry name" value="Galactose-bd-like_sf"/>
</dbReference>
<dbReference type="CDD" id="cd22271">
    <property type="entry name" value="DPBB_EXP_N-like"/>
    <property type="match status" value="1"/>
</dbReference>
<dbReference type="InterPro" id="IPR033126">
    <property type="entry name" value="Glyco_hydro_9_Asp/Glu_AS"/>
</dbReference>
<dbReference type="PROSITE" id="PS00698">
    <property type="entry name" value="GH9_3"/>
    <property type="match status" value="1"/>
</dbReference>
<evidence type="ECO:0000256" key="7">
    <source>
        <dbReference type="ARBA" id="ARBA00023326"/>
    </source>
</evidence>
<feature type="domain" description="Expansin-like EG45" evidence="12">
    <location>
        <begin position="1040"/>
        <end position="1137"/>
    </location>
</feature>
<dbReference type="PANTHER" id="PTHR22298">
    <property type="entry name" value="ENDO-1,4-BETA-GLUCANASE"/>
    <property type="match status" value="1"/>
</dbReference>
<feature type="active site" evidence="8">
    <location>
        <position position="698"/>
    </location>
</feature>
<dbReference type="InterPro" id="IPR036749">
    <property type="entry name" value="Expansin_CBD_sf"/>
</dbReference>
<keyword evidence="3 8" id="KW-0378">Hydrolase</keyword>
<evidence type="ECO:0000256" key="5">
    <source>
        <dbReference type="ARBA" id="ARBA00023277"/>
    </source>
</evidence>
<feature type="region of interest" description="Disordered" evidence="11">
    <location>
        <begin position="76"/>
        <end position="129"/>
    </location>
</feature>
<dbReference type="Gene3D" id="2.60.120.260">
    <property type="entry name" value="Galactose-binding domain-like"/>
    <property type="match status" value="1"/>
</dbReference>
<feature type="compositionally biased region" description="Polar residues" evidence="11">
    <location>
        <begin position="1009"/>
        <end position="1022"/>
    </location>
</feature>
<proteinExistence type="inferred from homology"/>
<feature type="compositionally biased region" description="Low complexity" evidence="11">
    <location>
        <begin position="984"/>
        <end position="1008"/>
    </location>
</feature>
<feature type="region of interest" description="Disordered" evidence="11">
    <location>
        <begin position="973"/>
        <end position="1022"/>
    </location>
</feature>
<dbReference type="Pfam" id="PF03330">
    <property type="entry name" value="DPBB_1"/>
    <property type="match status" value="1"/>
</dbReference>
<dbReference type="EMBL" id="OU015568">
    <property type="protein sequence ID" value="CAG5091308.1"/>
    <property type="molecule type" value="Genomic_DNA"/>
</dbReference>
<dbReference type="InterPro" id="IPR009009">
    <property type="entry name" value="RlpA-like_DPBB"/>
</dbReference>
<evidence type="ECO:0000256" key="8">
    <source>
        <dbReference type="PROSITE-ProRule" id="PRU10059"/>
    </source>
</evidence>
<dbReference type="Proteomes" id="UP001158576">
    <property type="component" value="Chromosome PAR"/>
</dbReference>
<comment type="similarity">
    <text evidence="2 8 10">Belongs to the glycosyl hydrolase 9 (cellulase E) family.</text>
</comment>
<feature type="region of interest" description="Disordered" evidence="11">
    <location>
        <begin position="788"/>
        <end position="823"/>
    </location>
</feature>
<evidence type="ECO:0000256" key="2">
    <source>
        <dbReference type="ARBA" id="ARBA00007072"/>
    </source>
</evidence>
<dbReference type="SUPFAM" id="SSF49785">
    <property type="entry name" value="Galactose-binding domain-like"/>
    <property type="match status" value="1"/>
</dbReference>
<dbReference type="SUPFAM" id="SSF50685">
    <property type="entry name" value="Barwin-like endoglucanases"/>
    <property type="match status" value="1"/>
</dbReference>
<dbReference type="Gene3D" id="2.40.40.10">
    <property type="entry name" value="RlpA-like domain"/>
    <property type="match status" value="1"/>
</dbReference>
<protein>
    <recommendedName>
        <fullName evidence="10">Endoglucanase</fullName>
        <ecNumber evidence="10">3.2.1.4</ecNumber>
    </recommendedName>
</protein>
<feature type="compositionally biased region" description="Low complexity" evidence="11">
    <location>
        <begin position="274"/>
        <end position="290"/>
    </location>
</feature>
<dbReference type="PROSITE" id="PS00592">
    <property type="entry name" value="GH9_2"/>
    <property type="match status" value="1"/>
</dbReference>
<dbReference type="Pfam" id="PF00759">
    <property type="entry name" value="Glyco_hydro_9"/>
    <property type="match status" value="1"/>
</dbReference>
<dbReference type="InterPro" id="IPR049818">
    <property type="entry name" value="Expansin_EXLX1-like"/>
</dbReference>
<feature type="region of interest" description="Disordered" evidence="11">
    <location>
        <begin position="237"/>
        <end position="295"/>
    </location>
</feature>
<feature type="active site" evidence="9">
    <location>
        <position position="750"/>
    </location>
</feature>
<comment type="catalytic activity">
    <reaction evidence="1 10">
        <text>Endohydrolysis of (1-&gt;4)-beta-D-glucosidic linkages in cellulose, lichenin and cereal beta-D-glucans.</text>
        <dbReference type="EC" id="3.2.1.4"/>
    </reaction>
</comment>
<dbReference type="SUPFAM" id="SSF49590">
    <property type="entry name" value="PHL pollen allergen"/>
    <property type="match status" value="1"/>
</dbReference>
<organism evidence="13 14">
    <name type="scientific">Oikopleura dioica</name>
    <name type="common">Tunicate</name>
    <dbReference type="NCBI Taxonomy" id="34765"/>
    <lineage>
        <taxon>Eukaryota</taxon>
        <taxon>Metazoa</taxon>
        <taxon>Chordata</taxon>
        <taxon>Tunicata</taxon>
        <taxon>Appendicularia</taxon>
        <taxon>Copelata</taxon>
        <taxon>Oikopleuridae</taxon>
        <taxon>Oikopleura</taxon>
    </lineage>
</organism>
<evidence type="ECO:0000256" key="11">
    <source>
        <dbReference type="SAM" id="MobiDB-lite"/>
    </source>
</evidence>
<feature type="compositionally biased region" description="Low complexity" evidence="11">
    <location>
        <begin position="243"/>
        <end position="255"/>
    </location>
</feature>
<dbReference type="SUPFAM" id="SSF48208">
    <property type="entry name" value="Six-hairpin glycosidases"/>
    <property type="match status" value="1"/>
</dbReference>
<evidence type="ECO:0000313" key="14">
    <source>
        <dbReference type="Proteomes" id="UP001158576"/>
    </source>
</evidence>
<dbReference type="InterPro" id="IPR001701">
    <property type="entry name" value="Glyco_hydro_9"/>
</dbReference>
<evidence type="ECO:0000256" key="10">
    <source>
        <dbReference type="RuleBase" id="RU361166"/>
    </source>
</evidence>
<sequence>MKLLPILLGSSGIFAQNETTQAALESTTVEKPCNSENIGSGLEIKLENETEVEEIQLQMEDFTLKAAKNETAEMALPETTQKPVKTTPKSTTTKTTTTRATTTTTTAKTTTTKATTTTAKTTTSAASTEDSARSNCKKLKNVDNQSGLIIRAQWFDKGAHQFNAFGWMPVSGRVSNWKIIVEFNTAISDDGKTWELLPMSYNKVLDSKFNFDFLAKAESGGVKATTWWCHDGINGGSSATSSPAKAQPTKAPPQKHVQTKPAPKPSIINRPTSEKTTTSPSTKPANPPKTVSSDVDFGKISYNKASKDHCSRAGGNLKSQSATKPTFKKASKEEVAKTKYDLNEVIAKSILFYEAQRSGELPEDNRVKWRGDSGLNDGCDIGRDLTGGWYDAGDYVKFGLPMAWSTTTLTWGIIEYGDAYKAAGEYENALAQVKWTLDYFVKCHIAKDQFVAQIGNAKKDHEYWGRAEEMRMNRPTYIISPKNPGSDVVGESAAALAAGSLLFRESNPKLADEYLAHARELYALAKNYQKDYNSAIPMITEFYKSWGYKDEIAWASAWIYRASGDSKWKAIAERDYNNFGIQYSGVESTWDSKKPGTMAVMLQATKNPKYATHLAKYVDSALRQRKTPKGMIYVQKWAPLRHASNIAFMALQAAMAEPKLPKASQYFQFAQKQLNYALGSTGRSYVVGFGKSPPKEPHHRGSSCPAKPKTCDWAQSGRGPAPWVLFGALVGGPNEQDRYTDSRKDYIANEVATDYNAAFQGLAAGVKCKLLGGDCTVRNYARPSIDLPLPPAKSSHGSSSSSAPLPTKATASKDTSAQEFKNGDFENGHHGWICNGCKGSRVAFPWAAQSGKAGYKVESRLGAWAGPAQDFVFGKDLLPGNDYIAEVYIRPQGNDQKAEKFIMTANIEFKSGKPVWKPIASVQARPKQWTRLSGTISFDYKVQDVKNIRIYIEGPPPSRSFVIDSASLKSVHAGKAPAKTTARPAQKTTPKPMKTTTKPKTKPTATTARNWSNNSPLWQNASGGKLHKGDITVYAEKPDGGNCGYPKFSDETTKYFVALPKPMWEKGANCGRCVEIDCTAGNVGTNCDAGKTTVAMVVDSCPECHEGDLDLSNAAWDKVSGNAGHSRFKANWKFIECPDRFMMKDTFEFHIKEGSSKWWLAVMPLNHKHKMKSIEIKKGDGAWKSMEFGTIDSFYWKGAPQVDSFELRFTLVTGQSITHKVSEVVASSTIDTKKKF</sequence>
<dbReference type="InterPro" id="IPR008928">
    <property type="entry name" value="6-hairpin_glycosidase_sf"/>
</dbReference>
<dbReference type="InterPro" id="IPR012341">
    <property type="entry name" value="6hp_glycosidase-like_sf"/>
</dbReference>
<keyword evidence="4 10" id="KW-0136">Cellulose degradation</keyword>
<evidence type="ECO:0000256" key="9">
    <source>
        <dbReference type="PROSITE-ProRule" id="PRU10060"/>
    </source>
</evidence>
<accession>A0ABN7S606</accession>
<dbReference type="Gene3D" id="1.50.10.10">
    <property type="match status" value="1"/>
</dbReference>
<keyword evidence="6 8" id="KW-0326">Glycosidase</keyword>
<evidence type="ECO:0000256" key="1">
    <source>
        <dbReference type="ARBA" id="ARBA00000966"/>
    </source>
</evidence>
<keyword evidence="14" id="KW-1185">Reference proteome</keyword>
<dbReference type="EC" id="3.2.1.4" evidence="10"/>
<feature type="compositionally biased region" description="Low complexity" evidence="11">
    <location>
        <begin position="792"/>
        <end position="812"/>
    </location>
</feature>
<keyword evidence="7 8" id="KW-0624">Polysaccharide degradation</keyword>
<keyword evidence="5 8" id="KW-0119">Carbohydrate metabolism</keyword>
<name>A0ABN7S606_OIKDI</name>
<dbReference type="NCBIfam" id="NF041144">
    <property type="entry name" value="expansin_EXLX1"/>
    <property type="match status" value="1"/>
</dbReference>
<evidence type="ECO:0000256" key="6">
    <source>
        <dbReference type="ARBA" id="ARBA00023295"/>
    </source>
</evidence>
<feature type="compositionally biased region" description="Low complexity" evidence="11">
    <location>
        <begin position="85"/>
        <end position="128"/>
    </location>
</feature>
<evidence type="ECO:0000256" key="3">
    <source>
        <dbReference type="ARBA" id="ARBA00022801"/>
    </source>
</evidence>